<sequence length="89" mass="10192">MTTQITNNINAWKEFGQMEKIGQYPHRKKGTVGELVTDHLSEARKHKKRAVKPIEEKDAKDQQHICGHCLNQELRETELSVDEVASPVL</sequence>
<dbReference type="AlphaFoldDB" id="A0AAV4S359"/>
<comment type="caution">
    <text evidence="2">The sequence shown here is derived from an EMBL/GenBank/DDBJ whole genome shotgun (WGS) entry which is preliminary data.</text>
</comment>
<proteinExistence type="predicted"/>
<evidence type="ECO:0000313" key="2">
    <source>
        <dbReference type="EMBL" id="GIY27616.1"/>
    </source>
</evidence>
<name>A0AAV4S359_CAEEX</name>
<protein>
    <recommendedName>
        <fullName evidence="4">Transposase</fullName>
    </recommendedName>
</protein>
<organism evidence="2 3">
    <name type="scientific">Caerostris extrusa</name>
    <name type="common">Bark spider</name>
    <name type="synonym">Caerostris bankana</name>
    <dbReference type="NCBI Taxonomy" id="172846"/>
    <lineage>
        <taxon>Eukaryota</taxon>
        <taxon>Metazoa</taxon>
        <taxon>Ecdysozoa</taxon>
        <taxon>Arthropoda</taxon>
        <taxon>Chelicerata</taxon>
        <taxon>Arachnida</taxon>
        <taxon>Araneae</taxon>
        <taxon>Araneomorphae</taxon>
        <taxon>Entelegynae</taxon>
        <taxon>Araneoidea</taxon>
        <taxon>Araneidae</taxon>
        <taxon>Caerostris</taxon>
    </lineage>
</organism>
<gene>
    <name evidence="2" type="ORF">CEXT_658191</name>
</gene>
<feature type="region of interest" description="Disordered" evidence="1">
    <location>
        <begin position="42"/>
        <end position="62"/>
    </location>
</feature>
<evidence type="ECO:0000313" key="3">
    <source>
        <dbReference type="Proteomes" id="UP001054945"/>
    </source>
</evidence>
<feature type="compositionally biased region" description="Basic and acidic residues" evidence="1">
    <location>
        <begin position="52"/>
        <end position="62"/>
    </location>
</feature>
<evidence type="ECO:0000256" key="1">
    <source>
        <dbReference type="SAM" id="MobiDB-lite"/>
    </source>
</evidence>
<dbReference type="Proteomes" id="UP001054945">
    <property type="component" value="Unassembled WGS sequence"/>
</dbReference>
<accession>A0AAV4S359</accession>
<dbReference type="EMBL" id="BPLR01008834">
    <property type="protein sequence ID" value="GIY27616.1"/>
    <property type="molecule type" value="Genomic_DNA"/>
</dbReference>
<reference evidence="2 3" key="1">
    <citation type="submission" date="2021-06" db="EMBL/GenBank/DDBJ databases">
        <title>Caerostris extrusa draft genome.</title>
        <authorList>
            <person name="Kono N."/>
            <person name="Arakawa K."/>
        </authorList>
    </citation>
    <scope>NUCLEOTIDE SEQUENCE [LARGE SCALE GENOMIC DNA]</scope>
</reference>
<keyword evidence="3" id="KW-1185">Reference proteome</keyword>
<evidence type="ECO:0008006" key="4">
    <source>
        <dbReference type="Google" id="ProtNLM"/>
    </source>
</evidence>